<name>A0A521CT96_9FLAO</name>
<dbReference type="Proteomes" id="UP000468990">
    <property type="component" value="Unassembled WGS sequence"/>
</dbReference>
<evidence type="ECO:0000313" key="4">
    <source>
        <dbReference type="Proteomes" id="UP000468990"/>
    </source>
</evidence>
<organism evidence="2 3">
    <name type="scientific">Flavobacterium resistens</name>
    <dbReference type="NCBI Taxonomy" id="443612"/>
    <lineage>
        <taxon>Bacteria</taxon>
        <taxon>Pseudomonadati</taxon>
        <taxon>Bacteroidota</taxon>
        <taxon>Flavobacteriia</taxon>
        <taxon>Flavobacteriales</taxon>
        <taxon>Flavobacteriaceae</taxon>
        <taxon>Flavobacterium</taxon>
    </lineage>
</organism>
<dbReference type="AlphaFoldDB" id="A0A521CT96"/>
<keyword evidence="4" id="KW-1185">Reference proteome</keyword>
<evidence type="ECO:0000313" key="3">
    <source>
        <dbReference type="Proteomes" id="UP000317289"/>
    </source>
</evidence>
<protein>
    <submittedName>
        <fullName evidence="2">Uncharacterized protein</fullName>
    </submittedName>
</protein>
<dbReference type="EMBL" id="FXTA01000002">
    <property type="protein sequence ID" value="SMO62699.1"/>
    <property type="molecule type" value="Genomic_DNA"/>
</dbReference>
<reference evidence="1 4" key="2">
    <citation type="submission" date="2019-11" db="EMBL/GenBank/DDBJ databases">
        <title>Flavobacterium resistens genome.</title>
        <authorList>
            <person name="Wilson V.M."/>
            <person name="Newman J.D."/>
        </authorList>
    </citation>
    <scope>NUCLEOTIDE SEQUENCE [LARGE SCALE GENOMIC DNA]</scope>
    <source>
        <strain evidence="1 4">DSM 19382</strain>
    </source>
</reference>
<reference evidence="2 3" key="1">
    <citation type="submission" date="2017-05" db="EMBL/GenBank/DDBJ databases">
        <authorList>
            <person name="Varghese N."/>
            <person name="Submissions S."/>
        </authorList>
    </citation>
    <scope>NUCLEOTIDE SEQUENCE [LARGE SCALE GENOMIC DNA]</scope>
    <source>
        <strain evidence="2 3">DSM 19382</strain>
    </source>
</reference>
<evidence type="ECO:0000313" key="1">
    <source>
        <dbReference type="EMBL" id="MRX66966.1"/>
    </source>
</evidence>
<proteinExistence type="predicted"/>
<accession>A0A521CT96</accession>
<dbReference type="RefSeq" id="WP_142450536.1">
    <property type="nucleotide sequence ID" value="NZ_FXTA01000002.1"/>
</dbReference>
<dbReference type="Proteomes" id="UP000317289">
    <property type="component" value="Unassembled WGS sequence"/>
</dbReference>
<sequence>MHKSFFKNLDLQSNNVEQVYNENLKKWKIYNTNLSDKDFVIQEIEHLLNINLETISELDLEKRRIYSAYLSKIKSQFPWDLEDHYNRYKDIKKFYMVKLNLNQTISYEDFKYTLYEYKIQYYYIWDKLDEDEKVELKCDFIDQLKHIGKKKEATKYKELIKEARKEIKSAYKQYRENIISNREKRIDKKNPSRKLEDKFLGLSSNQKADFLFKYLCEHYRKSKRTSQVKFINILHFLKNDADKNEYIFTLTQDEFNKIIEDEYKIKISKFAKSAKYHDVEIQILNKLEYAFRMSYEAT</sequence>
<dbReference type="EMBL" id="WKKG01000001">
    <property type="protein sequence ID" value="MRX66966.1"/>
    <property type="molecule type" value="Genomic_DNA"/>
</dbReference>
<evidence type="ECO:0000313" key="2">
    <source>
        <dbReference type="EMBL" id="SMO62699.1"/>
    </source>
</evidence>
<gene>
    <name evidence="1" type="ORF">GJU42_03205</name>
    <name evidence="2" type="ORF">SAMN06265349_102896</name>
</gene>